<evidence type="ECO:0000256" key="1">
    <source>
        <dbReference type="SAM" id="MobiDB-lite"/>
    </source>
</evidence>
<reference evidence="3 4" key="1">
    <citation type="submission" date="2024-03" db="EMBL/GenBank/DDBJ databases">
        <title>Chitinophaga caseinilytica sp. nov., a casein hydrolysing bacterium isolated from forest soil.</title>
        <authorList>
            <person name="Lee D.S."/>
            <person name="Han D.M."/>
            <person name="Baek J.H."/>
            <person name="Choi D.G."/>
            <person name="Jeon J.H."/>
            <person name="Jeon C.O."/>
        </authorList>
    </citation>
    <scope>NUCLEOTIDE SEQUENCE [LARGE SCALE GENOMIC DNA]</scope>
    <source>
        <strain evidence="3 4">KACC 19118</strain>
    </source>
</reference>
<feature type="region of interest" description="Disordered" evidence="1">
    <location>
        <begin position="636"/>
        <end position="656"/>
    </location>
</feature>
<name>A0ABZ2ZCP5_9BACT</name>
<feature type="chain" id="PRO_5045545958" evidence="2">
    <location>
        <begin position="32"/>
        <end position="1128"/>
    </location>
</feature>
<gene>
    <name evidence="3" type="ORF">WJU22_08735</name>
</gene>
<evidence type="ECO:0000313" key="4">
    <source>
        <dbReference type="Proteomes" id="UP001449657"/>
    </source>
</evidence>
<sequence length="1128" mass="123121">MNLIFKFRKPIAMFMLCVLVTELAVPTAAWALTSGPSQPEMTGFKQAGTNDMVDLFTGDLGYNIPLMDVAGYPINLSYQAGSGMDDEASWVGLGWSLNPGVVNRQMRGLPDDFNGDVVSKEFSMKDDITAGGNVQIYPELFGLGKKLNLSVNVGIFKNSYRGWGAEIGANAGINLASAAAAPSTTETSSGGSAGLSIGLQSSSKDGASIKPSVNLSISKKSADNKETNAGLSIGSGYNSRAGVQSLTLSPSLQMSAIEDVKSVDKAGNSVVTKEKKEAGISGSSSISFARQSYSPQIDIPFNNQSYTFSASFGPAAFAFHLKGGITGYYMKQKLARNSQDLKAYGLLNAEKGQQDVHALMDFNRENDIPYQDGVPYLPVPIPTADLFSVTSQNGGGQYKLYRNGSGVFFDHRGVNNSFSASLGVEIGAGNIFQGGVDIYAQKVTTKAGKWQDDNDFLGKGQFNSADNAKPLLEPAYFKRVGEPVAVDESYYAGLYGDQPLRVDIRRGKDMRALNTVITGDGRQATVSQPFKREKRAARNNVFSYLNAQEASQVGLDKTIHSYPKNEAVFSGCDPQNKIVKTARTLKPTHHISEITTTDNGGTRTVFGIPVYNTLQEEATFSVDPANGNTATGMVKYTPLTDDGSGNRKGRDHYASKQSTPPYAYAYLLTGILSPDYVDVTGNGISDDDLGIAVKFNYTKGLPSYGWRTPYRQDSANFNQNMLSDPRDDKANYTYGRKEIWYTHSIESKTMVAVFHTKDREDGLGVTGSNGARDLSNRQQYLEKIVLYTKSDLREKGVNAVPVKTVHFEYDYSLCANTPNNSGNPVMVAGQDINARKGKLTLKKVYFTFGGNRKGMLQPYRFQYKDQVNGGVIPYAAKQTDRWGMYKDGSSNPGNMRNDEHPYATQDKTKADEYAGLWQLNKIQLPSGGEINVTLESDDYGYVQNRRAMQMSTIAGFDSKGKADGMMYANELLVNLPQPVSNREELVFRYFQGVEKLYFKCYTDLDGQGHYEYVPGYGTVKNVRLVDANTAAVTLEKVEGVSPMTKTAWQFLRINLPLHAYPGSDTDDLGGDVTQIIRSLAAAVANLKELVEDFDAKAERKKFANRVDLSRSWVRVNAPSFTKLGGEAG</sequence>
<dbReference type="EMBL" id="CP150096">
    <property type="protein sequence ID" value="WZN48259.1"/>
    <property type="molecule type" value="Genomic_DNA"/>
</dbReference>
<dbReference type="RefSeq" id="WP_341842854.1">
    <property type="nucleotide sequence ID" value="NZ_CP149792.1"/>
</dbReference>
<evidence type="ECO:0000313" key="3">
    <source>
        <dbReference type="EMBL" id="WZN48259.1"/>
    </source>
</evidence>
<dbReference type="Proteomes" id="UP001449657">
    <property type="component" value="Chromosome"/>
</dbReference>
<evidence type="ECO:0000256" key="2">
    <source>
        <dbReference type="SAM" id="SignalP"/>
    </source>
</evidence>
<feature type="signal peptide" evidence="2">
    <location>
        <begin position="1"/>
        <end position="31"/>
    </location>
</feature>
<keyword evidence="4" id="KW-1185">Reference proteome</keyword>
<keyword evidence="2" id="KW-0732">Signal</keyword>
<accession>A0ABZ2ZCP5</accession>
<organism evidence="3 4">
    <name type="scientific">Chitinophaga caseinilytica</name>
    <dbReference type="NCBI Taxonomy" id="2267521"/>
    <lineage>
        <taxon>Bacteria</taxon>
        <taxon>Pseudomonadati</taxon>
        <taxon>Bacteroidota</taxon>
        <taxon>Chitinophagia</taxon>
        <taxon>Chitinophagales</taxon>
        <taxon>Chitinophagaceae</taxon>
        <taxon>Chitinophaga</taxon>
    </lineage>
</organism>
<protein>
    <submittedName>
        <fullName evidence="3">Uncharacterized protein</fullName>
    </submittedName>
</protein>
<proteinExistence type="predicted"/>